<gene>
    <name evidence="1" type="ORF">OPT61_g6773</name>
</gene>
<comment type="caution">
    <text evidence="1">The sequence shown here is derived from an EMBL/GenBank/DDBJ whole genome shotgun (WGS) entry which is preliminary data.</text>
</comment>
<protein>
    <submittedName>
        <fullName evidence="1">Uncharacterized protein</fullName>
    </submittedName>
</protein>
<evidence type="ECO:0000313" key="2">
    <source>
        <dbReference type="Proteomes" id="UP001153331"/>
    </source>
</evidence>
<reference evidence="1" key="1">
    <citation type="submission" date="2022-11" db="EMBL/GenBank/DDBJ databases">
        <title>Genome Sequence of Boeremia exigua.</title>
        <authorList>
            <person name="Buettner E."/>
        </authorList>
    </citation>
    <scope>NUCLEOTIDE SEQUENCE</scope>
    <source>
        <strain evidence="1">CU02</strain>
    </source>
</reference>
<keyword evidence="2" id="KW-1185">Reference proteome</keyword>
<dbReference type="Proteomes" id="UP001153331">
    <property type="component" value="Unassembled WGS sequence"/>
</dbReference>
<dbReference type="EMBL" id="JAPHNI010000506">
    <property type="protein sequence ID" value="KAJ8110367.1"/>
    <property type="molecule type" value="Genomic_DNA"/>
</dbReference>
<proteinExistence type="predicted"/>
<name>A0ACC2I4U3_9PLEO</name>
<accession>A0ACC2I4U3</accession>
<evidence type="ECO:0000313" key="1">
    <source>
        <dbReference type="EMBL" id="KAJ8110367.1"/>
    </source>
</evidence>
<organism evidence="1 2">
    <name type="scientific">Boeremia exigua</name>
    <dbReference type="NCBI Taxonomy" id="749465"/>
    <lineage>
        <taxon>Eukaryota</taxon>
        <taxon>Fungi</taxon>
        <taxon>Dikarya</taxon>
        <taxon>Ascomycota</taxon>
        <taxon>Pezizomycotina</taxon>
        <taxon>Dothideomycetes</taxon>
        <taxon>Pleosporomycetidae</taxon>
        <taxon>Pleosporales</taxon>
        <taxon>Pleosporineae</taxon>
        <taxon>Didymellaceae</taxon>
        <taxon>Boeremia</taxon>
    </lineage>
</organism>
<sequence length="85" mass="9146">MPTTTVALVQSPRLGIAEPQPLPPRRKDRSRVEMEPMTPAEPKYHAVQSIRSAYVCTPLIRPAQGTMLPGRAQSLSPAAARVTGG</sequence>